<evidence type="ECO:0000259" key="2">
    <source>
        <dbReference type="Pfam" id="PF07905"/>
    </source>
</evidence>
<dbReference type="RefSeq" id="WP_067859611.1">
    <property type="nucleotide sequence ID" value="NZ_LGTW01000040.1"/>
</dbReference>
<feature type="domain" description="Purine catabolism PurC-like" evidence="2">
    <location>
        <begin position="12"/>
        <end position="133"/>
    </location>
</feature>
<feature type="domain" description="PucR C-terminal helix-turn-helix" evidence="3">
    <location>
        <begin position="472"/>
        <end position="530"/>
    </location>
</feature>
<sequence length="544" mass="59466">MSDHLGVTVWTVLHLPALQRGAPEILAGDDPALDRPVRWVHAGEVPNIASLLKGRELLLTTGMGMDRTPAGLREFVDDLANRDVAGLAIELGRVFDSLPPELIDQAQRRNLPLIALHRELPFVEVTEAAHQEIMSHQLRLMEQGNEFHRRFTELMLNGAGVAQILEALSEAIGNPVVLENARTGAISHVSYCSSDSIVLASWESFRRGAHIEFETIRRTIPMGTGETWGTLTAMGLDSPLAELDAVATDRAVGLLALALRQQQAETVLALRERGDFLERVITRDIDDAEASIRLAAMGFPRRMGTVLPIAIAHASSANPLAGEEAAWALVWRDVRKTVGQRGRPMVVGARGDGGLTVALVAVDENTSRTDEADSIAETIERFAKQRFGAPGLAVIAVGRIARTWNQVRHSLAEAQDTALAAAHGPKRPWHDAARADVDRLLWSIRDHSALRSFVRTSLDPLIEHDQAHGTQLVATLRALCDNPGQKSEAARKLHVERQTLYYRLARIEALLGMDLSDGSNIFALHLALRARDYVRSESVEASAS</sequence>
<evidence type="ECO:0000259" key="3">
    <source>
        <dbReference type="Pfam" id="PF13556"/>
    </source>
</evidence>
<proteinExistence type="inferred from homology"/>
<keyword evidence="6" id="KW-1185">Reference proteome</keyword>
<evidence type="ECO:0008006" key="7">
    <source>
        <dbReference type="Google" id="ProtNLM"/>
    </source>
</evidence>
<dbReference type="Gene3D" id="1.10.10.2840">
    <property type="entry name" value="PucR C-terminal helix-turn-helix domain"/>
    <property type="match status" value="1"/>
</dbReference>
<dbReference type="InterPro" id="IPR012914">
    <property type="entry name" value="PucR_dom"/>
</dbReference>
<dbReference type="PANTHER" id="PTHR33744:SF1">
    <property type="entry name" value="DNA-BINDING TRANSCRIPTIONAL ACTIVATOR ADER"/>
    <property type="match status" value="1"/>
</dbReference>
<dbReference type="EMBL" id="LGTW01000040">
    <property type="protein sequence ID" value="KWX19606.1"/>
    <property type="molecule type" value="Genomic_DNA"/>
</dbReference>
<name>A0A132PBB7_9MYCO</name>
<dbReference type="InterPro" id="IPR025736">
    <property type="entry name" value="PucR_C-HTH_dom"/>
</dbReference>
<comment type="similarity">
    <text evidence="1">Belongs to the CdaR family.</text>
</comment>
<evidence type="ECO:0000256" key="1">
    <source>
        <dbReference type="ARBA" id="ARBA00006754"/>
    </source>
</evidence>
<dbReference type="PANTHER" id="PTHR33744">
    <property type="entry name" value="CARBOHYDRATE DIACID REGULATOR"/>
    <property type="match status" value="1"/>
</dbReference>
<dbReference type="AlphaFoldDB" id="A0A132PBB7"/>
<evidence type="ECO:0000313" key="6">
    <source>
        <dbReference type="Proteomes" id="UP000070612"/>
    </source>
</evidence>
<dbReference type="Pfam" id="PF13556">
    <property type="entry name" value="HTH_30"/>
    <property type="match status" value="1"/>
</dbReference>
<accession>A0A132PBB7</accession>
<dbReference type="InterPro" id="IPR042070">
    <property type="entry name" value="PucR_C-HTH_sf"/>
</dbReference>
<dbReference type="PATRIC" id="fig|59750.3.peg.5731"/>
<evidence type="ECO:0000259" key="4">
    <source>
        <dbReference type="Pfam" id="PF17853"/>
    </source>
</evidence>
<gene>
    <name evidence="5" type="ORF">AFM11_35010</name>
</gene>
<organism evidence="5 6">
    <name type="scientific">Mycolicibacterium wolinskyi</name>
    <dbReference type="NCBI Taxonomy" id="59750"/>
    <lineage>
        <taxon>Bacteria</taxon>
        <taxon>Bacillati</taxon>
        <taxon>Actinomycetota</taxon>
        <taxon>Actinomycetes</taxon>
        <taxon>Mycobacteriales</taxon>
        <taxon>Mycobacteriaceae</taxon>
        <taxon>Mycolicibacterium</taxon>
    </lineage>
</organism>
<protein>
    <recommendedName>
        <fullName evidence="7">PucR family transcriptional regulator</fullName>
    </recommendedName>
</protein>
<dbReference type="InterPro" id="IPR041522">
    <property type="entry name" value="CdaR_GGDEF"/>
</dbReference>
<feature type="domain" description="CdaR GGDEF-like" evidence="4">
    <location>
        <begin position="289"/>
        <end position="417"/>
    </location>
</feature>
<reference evidence="5 6" key="1">
    <citation type="submission" date="2015-07" db="EMBL/GenBank/DDBJ databases">
        <title>A draft genome sequence of Mycobacterium wolinskyi.</title>
        <authorList>
            <person name="de Man T.J."/>
            <person name="Perry K.A."/>
            <person name="Coulliette A.D."/>
            <person name="Jensen B."/>
            <person name="Toney N.C."/>
            <person name="Limbago B.M."/>
            <person name="Noble-Wang J."/>
        </authorList>
    </citation>
    <scope>NUCLEOTIDE SEQUENCE [LARGE SCALE GENOMIC DNA]</scope>
    <source>
        <strain evidence="5 6">CDC_01</strain>
    </source>
</reference>
<evidence type="ECO:0000313" key="5">
    <source>
        <dbReference type="EMBL" id="KWX19606.1"/>
    </source>
</evidence>
<comment type="caution">
    <text evidence="5">The sequence shown here is derived from an EMBL/GenBank/DDBJ whole genome shotgun (WGS) entry which is preliminary data.</text>
</comment>
<dbReference type="InterPro" id="IPR051448">
    <property type="entry name" value="CdaR-like_regulators"/>
</dbReference>
<dbReference type="Pfam" id="PF07905">
    <property type="entry name" value="PucR"/>
    <property type="match status" value="1"/>
</dbReference>
<dbReference type="Proteomes" id="UP000070612">
    <property type="component" value="Unassembled WGS sequence"/>
</dbReference>
<dbReference type="Pfam" id="PF17853">
    <property type="entry name" value="GGDEF_2"/>
    <property type="match status" value="1"/>
</dbReference>